<dbReference type="SUPFAM" id="SSF48452">
    <property type="entry name" value="TPR-like"/>
    <property type="match status" value="1"/>
</dbReference>
<evidence type="ECO:0000313" key="5">
    <source>
        <dbReference type="Proteomes" id="UP000288805"/>
    </source>
</evidence>
<dbReference type="EMBL" id="QGNW01000168">
    <property type="protein sequence ID" value="RVW88972.1"/>
    <property type="molecule type" value="Genomic_DNA"/>
</dbReference>
<reference evidence="4 5" key="1">
    <citation type="journal article" date="2018" name="PLoS Genet.">
        <title>Population sequencing reveals clonal diversity and ancestral inbreeding in the grapevine cultivar Chardonnay.</title>
        <authorList>
            <person name="Roach M.J."/>
            <person name="Johnson D.L."/>
            <person name="Bohlmann J."/>
            <person name="van Vuuren H.J."/>
            <person name="Jones S.J."/>
            <person name="Pretorius I.S."/>
            <person name="Schmidt S.A."/>
            <person name="Borneman A.R."/>
        </authorList>
    </citation>
    <scope>NUCLEOTIDE SEQUENCE [LARGE SCALE GENOMIC DNA]</scope>
    <source>
        <strain evidence="5">cv. Chardonnay</strain>
        <tissue evidence="4">Leaf</tissue>
    </source>
</reference>
<name>A0A438HWY4_VITVI</name>
<sequence length="533" mass="59378">MRMHSEDLTKDVMCFSLCLKRQKCNIKLYMIPASTIVHHGVLRPFATIGSSGADGINQGIIVFSAFRSRTLLHSSSSPSGDENDFERQLQELFNAVKTMIKMGNKKDAIDLLQANYEAVKEQIDVGAKGMEQAAILDIIVLGYMLVGDLKLVRSLLDMMDKIVDGLKDDEALLDSVLLHMGSVYSTLGKFEKSMLMYRRALEILEMTYGKDSAFLITPLLGMAKALGSIGRVTKAVEIYHQAIAILELSRGAESEDLVVPLLGLGNLLIKERKATDAEIPFTRILNIYKRSYGENDGRVGIAMCSLAHVKCAKGNSFKLWVVIACLQEMQMKAIQLYRNALQIVKVSKYMALDDNIMEKMRIDLAELLHVVGRGKEGRELLEECLLITEKYKGEDHPSSVTHLITSQPPIHAQRIFVEAERLLRTITLYHLKRDEEAEQLALKALQIREAAFGKESLPVGEALDCLVSIQTRVGKDDSELLDLLKRVLIIQKRSLAMKVKRNNIGNVTTVLFVISSSMKHPFPIGGAGSFGWP</sequence>
<comment type="caution">
    <text evidence="4">The sequence shown here is derived from an EMBL/GenBank/DDBJ whole genome shotgun (WGS) entry which is preliminary data.</text>
</comment>
<gene>
    <name evidence="4" type="ORF">CK203_029403</name>
</gene>
<dbReference type="Gene3D" id="1.25.40.10">
    <property type="entry name" value="Tetratricopeptide repeat domain"/>
    <property type="match status" value="2"/>
</dbReference>
<keyword evidence="1" id="KW-0677">Repeat</keyword>
<dbReference type="PROSITE" id="PS50005">
    <property type="entry name" value="TPR"/>
    <property type="match status" value="1"/>
</dbReference>
<dbReference type="InterPro" id="IPR019734">
    <property type="entry name" value="TPR_rpt"/>
</dbReference>
<evidence type="ECO:0000313" key="4">
    <source>
        <dbReference type="EMBL" id="RVW88972.1"/>
    </source>
</evidence>
<organism evidence="4 5">
    <name type="scientific">Vitis vinifera</name>
    <name type="common">Grape</name>
    <dbReference type="NCBI Taxonomy" id="29760"/>
    <lineage>
        <taxon>Eukaryota</taxon>
        <taxon>Viridiplantae</taxon>
        <taxon>Streptophyta</taxon>
        <taxon>Embryophyta</taxon>
        <taxon>Tracheophyta</taxon>
        <taxon>Spermatophyta</taxon>
        <taxon>Magnoliopsida</taxon>
        <taxon>eudicotyledons</taxon>
        <taxon>Gunneridae</taxon>
        <taxon>Pentapetalae</taxon>
        <taxon>rosids</taxon>
        <taxon>Vitales</taxon>
        <taxon>Vitaceae</taxon>
        <taxon>Viteae</taxon>
        <taxon>Vitis</taxon>
    </lineage>
</organism>
<dbReference type="Pfam" id="PF13374">
    <property type="entry name" value="TPR_10"/>
    <property type="match status" value="1"/>
</dbReference>
<evidence type="ECO:0000256" key="2">
    <source>
        <dbReference type="ARBA" id="ARBA00022803"/>
    </source>
</evidence>
<dbReference type="PANTHER" id="PTHR45641">
    <property type="entry name" value="TETRATRICOPEPTIDE REPEAT PROTEIN (AFU_ORTHOLOGUE AFUA_6G03870)"/>
    <property type="match status" value="1"/>
</dbReference>
<dbReference type="Pfam" id="PF13424">
    <property type="entry name" value="TPR_12"/>
    <property type="match status" value="1"/>
</dbReference>
<proteinExistence type="predicted"/>
<feature type="repeat" description="TPR" evidence="3">
    <location>
        <begin position="174"/>
        <end position="207"/>
    </location>
</feature>
<dbReference type="SMART" id="SM00028">
    <property type="entry name" value="TPR"/>
    <property type="match status" value="3"/>
</dbReference>
<accession>A0A438HWY4</accession>
<dbReference type="PANTHER" id="PTHR45641:SF19">
    <property type="entry name" value="NEPHROCYSTIN-3"/>
    <property type="match status" value="1"/>
</dbReference>
<protein>
    <submittedName>
        <fullName evidence="4">Uncharacterized protein</fullName>
    </submittedName>
</protein>
<dbReference type="InterPro" id="IPR011990">
    <property type="entry name" value="TPR-like_helical_dom_sf"/>
</dbReference>
<keyword evidence="2 3" id="KW-0802">TPR repeat</keyword>
<evidence type="ECO:0000256" key="3">
    <source>
        <dbReference type="PROSITE-ProRule" id="PRU00339"/>
    </source>
</evidence>
<evidence type="ECO:0000256" key="1">
    <source>
        <dbReference type="ARBA" id="ARBA00022737"/>
    </source>
</evidence>
<dbReference type="Proteomes" id="UP000288805">
    <property type="component" value="Unassembled WGS sequence"/>
</dbReference>
<dbReference type="AlphaFoldDB" id="A0A438HWY4"/>